<comment type="caution">
    <text evidence="1">The sequence shown here is derived from an EMBL/GenBank/DDBJ whole genome shotgun (WGS) entry which is preliminary data.</text>
</comment>
<evidence type="ECO:0000313" key="1">
    <source>
        <dbReference type="EMBL" id="GAH75357.1"/>
    </source>
</evidence>
<gene>
    <name evidence="1" type="ORF">S03H2_47989</name>
</gene>
<sequence>MVKSHIRKMIPHIVDRYLATFNGKNGNDYKPKIYLEKKEMEKVGKLLSKMRGRKKVVGFAPGASKKAKVW</sequence>
<organism evidence="1">
    <name type="scientific">marine sediment metagenome</name>
    <dbReference type="NCBI Taxonomy" id="412755"/>
    <lineage>
        <taxon>unclassified sequences</taxon>
        <taxon>metagenomes</taxon>
        <taxon>ecological metagenomes</taxon>
    </lineage>
</organism>
<accession>X1I0W3</accession>
<name>X1I0W3_9ZZZZ</name>
<reference evidence="1" key="1">
    <citation type="journal article" date="2014" name="Front. Microbiol.">
        <title>High frequency of phylogenetically diverse reductive dehalogenase-homologous genes in deep subseafloor sedimentary metagenomes.</title>
        <authorList>
            <person name="Kawai M."/>
            <person name="Futagami T."/>
            <person name="Toyoda A."/>
            <person name="Takaki Y."/>
            <person name="Nishi S."/>
            <person name="Hori S."/>
            <person name="Arai W."/>
            <person name="Tsubouchi T."/>
            <person name="Morono Y."/>
            <person name="Uchiyama I."/>
            <person name="Ito T."/>
            <person name="Fujiyama A."/>
            <person name="Inagaki F."/>
            <person name="Takami H."/>
        </authorList>
    </citation>
    <scope>NUCLEOTIDE SEQUENCE</scope>
    <source>
        <strain evidence="1">Expedition CK06-06</strain>
    </source>
</reference>
<dbReference type="Pfam" id="PF01075">
    <property type="entry name" value="Glyco_transf_9"/>
    <property type="match status" value="1"/>
</dbReference>
<dbReference type="AlphaFoldDB" id="X1I0W3"/>
<dbReference type="InterPro" id="IPR002201">
    <property type="entry name" value="Glyco_trans_9"/>
</dbReference>
<proteinExistence type="predicted"/>
<feature type="non-terminal residue" evidence="1">
    <location>
        <position position="70"/>
    </location>
</feature>
<dbReference type="GO" id="GO:0016757">
    <property type="term" value="F:glycosyltransferase activity"/>
    <property type="evidence" value="ECO:0007669"/>
    <property type="project" value="InterPro"/>
</dbReference>
<dbReference type="EMBL" id="BARU01030219">
    <property type="protein sequence ID" value="GAH75357.1"/>
    <property type="molecule type" value="Genomic_DNA"/>
</dbReference>
<protein>
    <submittedName>
        <fullName evidence="1">Uncharacterized protein</fullName>
    </submittedName>
</protein>